<dbReference type="Proteomes" id="UP000607653">
    <property type="component" value="Unassembled WGS sequence"/>
</dbReference>
<organism evidence="1 2">
    <name type="scientific">Nelumbo nucifera</name>
    <name type="common">Sacred lotus</name>
    <dbReference type="NCBI Taxonomy" id="4432"/>
    <lineage>
        <taxon>Eukaryota</taxon>
        <taxon>Viridiplantae</taxon>
        <taxon>Streptophyta</taxon>
        <taxon>Embryophyta</taxon>
        <taxon>Tracheophyta</taxon>
        <taxon>Spermatophyta</taxon>
        <taxon>Magnoliopsida</taxon>
        <taxon>Proteales</taxon>
        <taxon>Nelumbonaceae</taxon>
        <taxon>Nelumbo</taxon>
    </lineage>
</organism>
<dbReference type="AlphaFoldDB" id="A0A822Y4B9"/>
<name>A0A822Y4B9_NELNU</name>
<gene>
    <name evidence="1" type="ORF">HUJ06_027627</name>
</gene>
<sequence length="54" mass="6241">MLYHKSLFFTKFAGKEEEEQQLTVDHGLFLYRRRRLVLVADDLIIGLGSEDKGG</sequence>
<keyword evidence="2" id="KW-1185">Reference proteome</keyword>
<accession>A0A822Y4B9</accession>
<evidence type="ECO:0000313" key="2">
    <source>
        <dbReference type="Proteomes" id="UP000607653"/>
    </source>
</evidence>
<reference evidence="1 2" key="1">
    <citation type="journal article" date="2020" name="Mol. Biol. Evol.">
        <title>Distinct Expression and Methylation Patterns for Genes with Different Fates following a Single Whole-Genome Duplication in Flowering Plants.</title>
        <authorList>
            <person name="Shi T."/>
            <person name="Rahmani R.S."/>
            <person name="Gugger P.F."/>
            <person name="Wang M."/>
            <person name="Li H."/>
            <person name="Zhang Y."/>
            <person name="Li Z."/>
            <person name="Wang Q."/>
            <person name="Van de Peer Y."/>
            <person name="Marchal K."/>
            <person name="Chen J."/>
        </authorList>
    </citation>
    <scope>NUCLEOTIDE SEQUENCE [LARGE SCALE GENOMIC DNA]</scope>
    <source>
        <tissue evidence="1">Leaf</tissue>
    </source>
</reference>
<proteinExistence type="predicted"/>
<comment type="caution">
    <text evidence="1">The sequence shown here is derived from an EMBL/GenBank/DDBJ whole genome shotgun (WGS) entry which is preliminary data.</text>
</comment>
<protein>
    <submittedName>
        <fullName evidence="1">Uncharacterized protein</fullName>
    </submittedName>
</protein>
<evidence type="ECO:0000313" key="1">
    <source>
        <dbReference type="EMBL" id="DAD26159.1"/>
    </source>
</evidence>
<dbReference type="EMBL" id="DUZY01000002">
    <property type="protein sequence ID" value="DAD26159.1"/>
    <property type="molecule type" value="Genomic_DNA"/>
</dbReference>